<sequence length="286" mass="32473">MNKEAPLLPLEYCRIDRAARLLNCEIDDIVHWCSLGVIQGVFWIYDSLCTPVFFKGDEIIEDDSEYNRLLDSFFCLNDVEPNENKTVLLGPHSTLNISIPSVKRGSTPIISAEGFWSVDKKIFEYFALHRDTYLEEWALSPIGVGQGDHSMSIFLFESEHDNIITPSSAWIFKHDLDLLKEHIKSGEPFPIGGYRQAKRPHKKITLPHPVAERHAANRERVLAAAIHAKLNPVWRDEPDDTATSWAEKIINHEHALFDDNVCPLSSETVNRLLSSAIKTGKPYKGK</sequence>
<comment type="caution">
    <text evidence="1">The sequence shown here is derived from an EMBL/GenBank/DDBJ whole genome shotgun (WGS) entry which is preliminary data.</text>
</comment>
<evidence type="ECO:0000313" key="1">
    <source>
        <dbReference type="EMBL" id="MBZ6065290.1"/>
    </source>
</evidence>
<protein>
    <submittedName>
        <fullName evidence="1">Uncharacterized protein</fullName>
    </submittedName>
</protein>
<reference evidence="1 2" key="1">
    <citation type="submission" date="2021-09" db="EMBL/GenBank/DDBJ databases">
        <title>Aeromonas schubertii isolated from Asian sea bass.</title>
        <authorList>
            <person name="Pinpimai K."/>
        </authorList>
    </citation>
    <scope>NUCLEOTIDE SEQUENCE [LARGE SCALE GENOMIC DNA]</scope>
    <source>
        <strain evidence="1 2">CHULA2021a</strain>
    </source>
</reference>
<evidence type="ECO:0000313" key="2">
    <source>
        <dbReference type="Proteomes" id="UP000774958"/>
    </source>
</evidence>
<keyword evidence="2" id="KW-1185">Reference proteome</keyword>
<accession>A0ABS7V7D1</accession>
<proteinExistence type="predicted"/>
<name>A0ABS7V7D1_9GAMM</name>
<dbReference type="EMBL" id="JAIRBT010000003">
    <property type="protein sequence ID" value="MBZ6065290.1"/>
    <property type="molecule type" value="Genomic_DNA"/>
</dbReference>
<dbReference type="RefSeq" id="WP_224162184.1">
    <property type="nucleotide sequence ID" value="NZ_JAIRBT010000003.1"/>
</dbReference>
<organism evidence="1 2">
    <name type="scientific">Aeromonas schubertii</name>
    <dbReference type="NCBI Taxonomy" id="652"/>
    <lineage>
        <taxon>Bacteria</taxon>
        <taxon>Pseudomonadati</taxon>
        <taxon>Pseudomonadota</taxon>
        <taxon>Gammaproteobacteria</taxon>
        <taxon>Aeromonadales</taxon>
        <taxon>Aeromonadaceae</taxon>
        <taxon>Aeromonas</taxon>
    </lineage>
</organism>
<dbReference type="Proteomes" id="UP000774958">
    <property type="component" value="Unassembled WGS sequence"/>
</dbReference>
<gene>
    <name evidence="1" type="ORF">LA374_03560</name>
</gene>